<reference evidence="1 2" key="1">
    <citation type="submission" date="2016-02" db="EMBL/GenBank/DDBJ databases">
        <title>Genome analysis of coral dinoflagellate symbionts highlights evolutionary adaptations to a symbiotic lifestyle.</title>
        <authorList>
            <person name="Aranda M."/>
            <person name="Li Y."/>
            <person name="Liew Y.J."/>
            <person name="Baumgarten S."/>
            <person name="Simakov O."/>
            <person name="Wilson M."/>
            <person name="Piel J."/>
            <person name="Ashoor H."/>
            <person name="Bougouffa S."/>
            <person name="Bajic V.B."/>
            <person name="Ryu T."/>
            <person name="Ravasi T."/>
            <person name="Bayer T."/>
            <person name="Micklem G."/>
            <person name="Kim H."/>
            <person name="Bhak J."/>
            <person name="Lajeunesse T.C."/>
            <person name="Voolstra C.R."/>
        </authorList>
    </citation>
    <scope>NUCLEOTIDE SEQUENCE [LARGE SCALE GENOMIC DNA]</scope>
    <source>
        <strain evidence="1 2">CCMP2467</strain>
    </source>
</reference>
<dbReference type="OrthoDB" id="446703at2759"/>
<protein>
    <submittedName>
        <fullName evidence="1">Uncharacterized protein</fullName>
    </submittedName>
</protein>
<evidence type="ECO:0000313" key="2">
    <source>
        <dbReference type="Proteomes" id="UP000186817"/>
    </source>
</evidence>
<dbReference type="AlphaFoldDB" id="A0A1Q9DTC1"/>
<dbReference type="Proteomes" id="UP000186817">
    <property type="component" value="Unassembled WGS sequence"/>
</dbReference>
<sequence>MDQMFLLAGFWKPKNCFKLSVLQMLKGGDALLSGDDPLPFLAMYLIQIPSLLALEIIRGTDWLKIDFCIGKIVKEGGTSSTLEVPSIFCAEAAAMLLGASAGLLWQLPPGLALITKTGGMVLGAAAGGVVWATYEEYREVLEEPSGGRWLLLLPETSENAKVQALRVWTKLKLGLTEAAVERSATFLGRGMLDSLLNRLGCWWCSVGAVEIAEKVVEAET</sequence>
<dbReference type="EMBL" id="LSRX01000397">
    <property type="protein sequence ID" value="OLP98417.1"/>
    <property type="molecule type" value="Genomic_DNA"/>
</dbReference>
<evidence type="ECO:0000313" key="1">
    <source>
        <dbReference type="EMBL" id="OLP98417.1"/>
    </source>
</evidence>
<organism evidence="1 2">
    <name type="scientific">Symbiodinium microadriaticum</name>
    <name type="common">Dinoflagellate</name>
    <name type="synonym">Zooxanthella microadriatica</name>
    <dbReference type="NCBI Taxonomy" id="2951"/>
    <lineage>
        <taxon>Eukaryota</taxon>
        <taxon>Sar</taxon>
        <taxon>Alveolata</taxon>
        <taxon>Dinophyceae</taxon>
        <taxon>Suessiales</taxon>
        <taxon>Symbiodiniaceae</taxon>
        <taxon>Symbiodinium</taxon>
    </lineage>
</organism>
<accession>A0A1Q9DTC1</accession>
<name>A0A1Q9DTC1_SYMMI</name>
<gene>
    <name evidence="1" type="ORF">AK812_SmicGene19142</name>
</gene>
<proteinExistence type="predicted"/>
<comment type="caution">
    <text evidence="1">The sequence shown here is derived from an EMBL/GenBank/DDBJ whole genome shotgun (WGS) entry which is preliminary data.</text>
</comment>
<keyword evidence="2" id="KW-1185">Reference proteome</keyword>